<comment type="similarity">
    <text evidence="6">Belongs to the binding-protein-dependent transport system permease family.</text>
</comment>
<dbReference type="GO" id="GO:0042884">
    <property type="term" value="P:microcin transport"/>
    <property type="evidence" value="ECO:0007669"/>
    <property type="project" value="TreeGrafter"/>
</dbReference>
<proteinExistence type="inferred from homology"/>
<feature type="transmembrane region" description="Helical" evidence="6">
    <location>
        <begin position="315"/>
        <end position="337"/>
    </location>
</feature>
<keyword evidence="2" id="KW-0997">Cell inner membrane</keyword>
<evidence type="ECO:0000256" key="1">
    <source>
        <dbReference type="ARBA" id="ARBA00004429"/>
    </source>
</evidence>
<feature type="transmembrane region" description="Helical" evidence="6">
    <location>
        <begin position="30"/>
        <end position="51"/>
    </location>
</feature>
<gene>
    <name evidence="8" type="ORF">EDC52_102274</name>
</gene>
<evidence type="ECO:0000256" key="6">
    <source>
        <dbReference type="RuleBase" id="RU363032"/>
    </source>
</evidence>
<keyword evidence="3 6" id="KW-0812">Transmembrane</keyword>
<dbReference type="OrthoDB" id="9805884at2"/>
<evidence type="ECO:0000256" key="4">
    <source>
        <dbReference type="ARBA" id="ARBA00022989"/>
    </source>
</evidence>
<dbReference type="EMBL" id="SMCR01000002">
    <property type="protein sequence ID" value="TCV98951.1"/>
    <property type="molecule type" value="Genomic_DNA"/>
</dbReference>
<evidence type="ECO:0000256" key="2">
    <source>
        <dbReference type="ARBA" id="ARBA00022519"/>
    </source>
</evidence>
<dbReference type="Gene3D" id="1.10.3720.10">
    <property type="entry name" value="MetI-like"/>
    <property type="match status" value="1"/>
</dbReference>
<keyword evidence="5 6" id="KW-0472">Membrane</keyword>
<dbReference type="InterPro" id="IPR035906">
    <property type="entry name" value="MetI-like_sf"/>
</dbReference>
<dbReference type="InterPro" id="IPR000515">
    <property type="entry name" value="MetI-like"/>
</dbReference>
<feature type="transmembrane region" description="Helical" evidence="6">
    <location>
        <begin position="189"/>
        <end position="208"/>
    </location>
</feature>
<dbReference type="AlphaFoldDB" id="A0A4R3Z1R9"/>
<name>A0A4R3Z1R9_9GAMM</name>
<evidence type="ECO:0000313" key="9">
    <source>
        <dbReference type="Proteomes" id="UP000295719"/>
    </source>
</evidence>
<dbReference type="Pfam" id="PF00528">
    <property type="entry name" value="BPD_transp_1"/>
    <property type="match status" value="1"/>
</dbReference>
<evidence type="ECO:0000313" key="8">
    <source>
        <dbReference type="EMBL" id="TCV98951.1"/>
    </source>
</evidence>
<feature type="domain" description="ABC transmembrane type-1" evidence="7">
    <location>
        <begin position="149"/>
        <end position="338"/>
    </location>
</feature>
<evidence type="ECO:0000256" key="5">
    <source>
        <dbReference type="ARBA" id="ARBA00023136"/>
    </source>
</evidence>
<comment type="caution">
    <text evidence="8">The sequence shown here is derived from an EMBL/GenBank/DDBJ whole genome shotgun (WGS) entry which is preliminary data.</text>
</comment>
<dbReference type="PANTHER" id="PTHR30325">
    <property type="entry name" value="MEMBRANE COMPONENT OF ABC TRANSPORTER"/>
    <property type="match status" value="1"/>
</dbReference>
<feature type="transmembrane region" description="Helical" evidence="6">
    <location>
        <begin position="214"/>
        <end position="231"/>
    </location>
</feature>
<dbReference type="PANTHER" id="PTHR30325:SF0">
    <property type="entry name" value="INNER MEMBRANE ABC TRANSPORTER PERMEASE PROTEIN YEJE"/>
    <property type="match status" value="1"/>
</dbReference>
<protein>
    <submittedName>
        <fullName evidence="8">Microcin C transport system permease protein</fullName>
    </submittedName>
</protein>
<dbReference type="SUPFAM" id="SSF161098">
    <property type="entry name" value="MetI-like"/>
    <property type="match status" value="1"/>
</dbReference>
<keyword evidence="9" id="KW-1185">Reference proteome</keyword>
<sequence>MTDSALEQKSRIFSPLAQRRLAVFLAKRKVVVALVLWVILLVLSLSAGVLATDKPWLIRYQGQYFFPLLKEYPETTFGGFLPTTTDYSDPAVAQLILAEGTWWRSPIPWRWDTLDIASPTSVPALPSWRHWLGTDDQGRDVLARVIYGMRTSLLFAFAVSFGGLFIGVIIGGIQGYFGGRVDLFGQRLIEIWAGMPVLFLLMLLSSVVTPSIGWLTLIMLLFSWIGLVDVVRAEFLRTRNLDYITAAILMGLPKRVVMLRHILPNAMIATLTYLPFTFTGAITTLTSLDFLGFGLPPGAASLGELVSQARNNPQAPWLAITAFASLTLLLSLMVFIGEGVRDAFDPRFEPSH</sequence>
<dbReference type="GO" id="GO:0005886">
    <property type="term" value="C:plasma membrane"/>
    <property type="evidence" value="ECO:0007669"/>
    <property type="project" value="UniProtKB-SubCell"/>
</dbReference>
<accession>A0A4R3Z1R9</accession>
<evidence type="ECO:0000256" key="3">
    <source>
        <dbReference type="ARBA" id="ARBA00022692"/>
    </source>
</evidence>
<dbReference type="Proteomes" id="UP000295719">
    <property type="component" value="Unassembled WGS sequence"/>
</dbReference>
<feature type="transmembrane region" description="Helical" evidence="6">
    <location>
        <begin position="153"/>
        <end position="177"/>
    </location>
</feature>
<dbReference type="GO" id="GO:0055085">
    <property type="term" value="P:transmembrane transport"/>
    <property type="evidence" value="ECO:0007669"/>
    <property type="project" value="InterPro"/>
</dbReference>
<comment type="subcellular location">
    <subcellularLocation>
        <location evidence="1">Cell inner membrane</location>
        <topology evidence="1">Multi-pass membrane protein</topology>
    </subcellularLocation>
    <subcellularLocation>
        <location evidence="6">Cell membrane</location>
        <topology evidence="6">Multi-pass membrane protein</topology>
    </subcellularLocation>
</comment>
<evidence type="ECO:0000259" key="7">
    <source>
        <dbReference type="PROSITE" id="PS50928"/>
    </source>
</evidence>
<feature type="transmembrane region" description="Helical" evidence="6">
    <location>
        <begin position="262"/>
        <end position="295"/>
    </location>
</feature>
<dbReference type="PROSITE" id="PS50928">
    <property type="entry name" value="ABC_TM1"/>
    <property type="match status" value="1"/>
</dbReference>
<organism evidence="8 9">
    <name type="scientific">Biostraticola tofi</name>
    <dbReference type="NCBI Taxonomy" id="466109"/>
    <lineage>
        <taxon>Bacteria</taxon>
        <taxon>Pseudomonadati</taxon>
        <taxon>Pseudomonadota</taxon>
        <taxon>Gammaproteobacteria</taxon>
        <taxon>Enterobacterales</taxon>
        <taxon>Bruguierivoracaceae</taxon>
        <taxon>Biostraticola</taxon>
    </lineage>
</organism>
<reference evidence="8 9" key="1">
    <citation type="submission" date="2019-03" db="EMBL/GenBank/DDBJ databases">
        <title>Genomic Encyclopedia of Type Strains, Phase IV (KMG-IV): sequencing the most valuable type-strain genomes for metagenomic binning, comparative biology and taxonomic classification.</title>
        <authorList>
            <person name="Goeker M."/>
        </authorList>
    </citation>
    <scope>NUCLEOTIDE SEQUENCE [LARGE SCALE GENOMIC DNA]</scope>
    <source>
        <strain evidence="8 9">DSM 19580</strain>
    </source>
</reference>
<dbReference type="RefSeq" id="WP_131864340.1">
    <property type="nucleotide sequence ID" value="NZ_SMCR01000002.1"/>
</dbReference>
<keyword evidence="6" id="KW-0813">Transport</keyword>
<dbReference type="CDD" id="cd06261">
    <property type="entry name" value="TM_PBP2"/>
    <property type="match status" value="1"/>
</dbReference>
<keyword evidence="4 6" id="KW-1133">Transmembrane helix</keyword>
<keyword evidence="2" id="KW-1003">Cell membrane</keyword>